<gene>
    <name evidence="9" type="ORF">RJ641_005917</name>
</gene>
<dbReference type="GO" id="GO:0012511">
    <property type="term" value="C:monolayer-surrounded lipid storage body"/>
    <property type="evidence" value="ECO:0007669"/>
    <property type="project" value="InterPro"/>
</dbReference>
<dbReference type="GO" id="GO:0016020">
    <property type="term" value="C:membrane"/>
    <property type="evidence" value="ECO:0007669"/>
    <property type="project" value="UniProtKB-SubCell"/>
</dbReference>
<dbReference type="Proteomes" id="UP001370490">
    <property type="component" value="Unassembled WGS sequence"/>
</dbReference>
<dbReference type="AlphaFoldDB" id="A0AAN8VC01"/>
<accession>A0AAN8VC01</accession>
<protein>
    <submittedName>
        <fullName evidence="9">Oleosin</fullName>
    </submittedName>
</protein>
<dbReference type="GO" id="GO:0019915">
    <property type="term" value="P:lipid storage"/>
    <property type="evidence" value="ECO:0007669"/>
    <property type="project" value="TreeGrafter"/>
</dbReference>
<evidence type="ECO:0000256" key="3">
    <source>
        <dbReference type="ARBA" id="ARBA00010858"/>
    </source>
</evidence>
<comment type="subcellular location">
    <subcellularLocation>
        <location evidence="2">Lipid droplet</location>
    </subcellularLocation>
    <subcellularLocation>
        <location evidence="1">Membrane</location>
        <topology evidence="1">Multi-pass membrane protein</topology>
    </subcellularLocation>
</comment>
<proteinExistence type="inferred from homology"/>
<comment type="caution">
    <text evidence="9">The sequence shown here is derived from an EMBL/GenBank/DDBJ whole genome shotgun (WGS) entry which is preliminary data.</text>
</comment>
<sequence>MSDQHQTKPMSQRLHDSAPTTHQTVKFLTAAMIGAILLFLSGLTLTVTIISLVVVTPILVLFSPILVPAGIVIFLATAGFLFSGGCGVAALSALSWIYNYIAGKHPPGSDHLDYARMKIANKARDMKERAKEYGQYVQNKAQEATHGHGGFGVMG</sequence>
<dbReference type="GO" id="GO:0009791">
    <property type="term" value="P:post-embryonic development"/>
    <property type="evidence" value="ECO:0007669"/>
    <property type="project" value="UniProtKB-ARBA"/>
</dbReference>
<comment type="similarity">
    <text evidence="3">Belongs to the oleosin family.</text>
</comment>
<reference evidence="9 10" key="1">
    <citation type="submission" date="2023-12" db="EMBL/GenBank/DDBJ databases">
        <title>A high-quality genome assembly for Dillenia turbinata (Dilleniales).</title>
        <authorList>
            <person name="Chanderbali A."/>
        </authorList>
    </citation>
    <scope>NUCLEOTIDE SEQUENCE [LARGE SCALE GENOMIC DNA]</scope>
    <source>
        <strain evidence="9">LSX21</strain>
        <tissue evidence="9">Leaf</tissue>
    </source>
</reference>
<organism evidence="9 10">
    <name type="scientific">Dillenia turbinata</name>
    <dbReference type="NCBI Taxonomy" id="194707"/>
    <lineage>
        <taxon>Eukaryota</taxon>
        <taxon>Viridiplantae</taxon>
        <taxon>Streptophyta</taxon>
        <taxon>Embryophyta</taxon>
        <taxon>Tracheophyta</taxon>
        <taxon>Spermatophyta</taxon>
        <taxon>Magnoliopsida</taxon>
        <taxon>eudicotyledons</taxon>
        <taxon>Gunneridae</taxon>
        <taxon>Pentapetalae</taxon>
        <taxon>Dilleniales</taxon>
        <taxon>Dilleniaceae</taxon>
        <taxon>Dillenia</taxon>
    </lineage>
</organism>
<evidence type="ECO:0000256" key="8">
    <source>
        <dbReference type="SAM" id="Phobius"/>
    </source>
</evidence>
<feature type="transmembrane region" description="Helical" evidence="8">
    <location>
        <begin position="36"/>
        <end position="59"/>
    </location>
</feature>
<keyword evidence="10" id="KW-1185">Reference proteome</keyword>
<dbReference type="Pfam" id="PF01277">
    <property type="entry name" value="Oleosin"/>
    <property type="match status" value="1"/>
</dbReference>
<keyword evidence="5 8" id="KW-0812">Transmembrane</keyword>
<evidence type="ECO:0000313" key="10">
    <source>
        <dbReference type="Proteomes" id="UP001370490"/>
    </source>
</evidence>
<feature type="transmembrane region" description="Helical" evidence="8">
    <location>
        <begin position="65"/>
        <end position="98"/>
    </location>
</feature>
<dbReference type="InterPro" id="IPR000136">
    <property type="entry name" value="Oleosin"/>
</dbReference>
<evidence type="ECO:0000256" key="1">
    <source>
        <dbReference type="ARBA" id="ARBA00004141"/>
    </source>
</evidence>
<evidence type="ECO:0000256" key="5">
    <source>
        <dbReference type="ARBA" id="ARBA00022692"/>
    </source>
</evidence>
<evidence type="ECO:0000256" key="6">
    <source>
        <dbReference type="ARBA" id="ARBA00022989"/>
    </source>
</evidence>
<keyword evidence="6 8" id="KW-1133">Transmembrane helix</keyword>
<keyword evidence="7 8" id="KW-0472">Membrane</keyword>
<dbReference type="PANTHER" id="PTHR33203:SF24">
    <property type="entry name" value="OLEOSIN"/>
    <property type="match status" value="1"/>
</dbReference>
<evidence type="ECO:0000256" key="4">
    <source>
        <dbReference type="ARBA" id="ARBA00022677"/>
    </source>
</evidence>
<dbReference type="EMBL" id="JBAMMX010000014">
    <property type="protein sequence ID" value="KAK6927326.1"/>
    <property type="molecule type" value="Genomic_DNA"/>
</dbReference>
<evidence type="ECO:0000256" key="7">
    <source>
        <dbReference type="ARBA" id="ARBA00023136"/>
    </source>
</evidence>
<name>A0AAN8VC01_9MAGN</name>
<dbReference type="PANTHER" id="PTHR33203">
    <property type="entry name" value="OLEOSIN"/>
    <property type="match status" value="1"/>
</dbReference>
<evidence type="ECO:0000313" key="9">
    <source>
        <dbReference type="EMBL" id="KAK6927326.1"/>
    </source>
</evidence>
<keyword evidence="4" id="KW-0551">Lipid droplet</keyword>
<dbReference type="GO" id="GO:0048608">
    <property type="term" value="P:reproductive structure development"/>
    <property type="evidence" value="ECO:0007669"/>
    <property type="project" value="UniProtKB-ARBA"/>
</dbReference>
<evidence type="ECO:0000256" key="2">
    <source>
        <dbReference type="ARBA" id="ARBA00004502"/>
    </source>
</evidence>